<reference evidence="2" key="1">
    <citation type="journal article" date="2020" name="Fungal Divers.">
        <title>Resolving the Mortierellaceae phylogeny through synthesis of multi-gene phylogenetics and phylogenomics.</title>
        <authorList>
            <person name="Vandepol N."/>
            <person name="Liber J."/>
            <person name="Desiro A."/>
            <person name="Na H."/>
            <person name="Kennedy M."/>
            <person name="Barry K."/>
            <person name="Grigoriev I.V."/>
            <person name="Miller A.N."/>
            <person name="O'Donnell K."/>
            <person name="Stajich J.E."/>
            <person name="Bonito G."/>
        </authorList>
    </citation>
    <scope>NUCLEOTIDE SEQUENCE</scope>
    <source>
        <strain evidence="2">REB-010B</strain>
    </source>
</reference>
<feature type="compositionally biased region" description="Low complexity" evidence="1">
    <location>
        <begin position="81"/>
        <end position="106"/>
    </location>
</feature>
<dbReference type="InterPro" id="IPR032675">
    <property type="entry name" value="LRR_dom_sf"/>
</dbReference>
<dbReference type="InterPro" id="IPR036047">
    <property type="entry name" value="F-box-like_dom_sf"/>
</dbReference>
<dbReference type="Proteomes" id="UP000738325">
    <property type="component" value="Unassembled WGS sequence"/>
</dbReference>
<feature type="region of interest" description="Disordered" evidence="1">
    <location>
        <begin position="76"/>
        <end position="106"/>
    </location>
</feature>
<dbReference type="PANTHER" id="PTHR13318">
    <property type="entry name" value="PARTNER OF PAIRED, ISOFORM B-RELATED"/>
    <property type="match status" value="1"/>
</dbReference>
<evidence type="ECO:0000313" key="2">
    <source>
        <dbReference type="EMBL" id="KAG0313155.1"/>
    </source>
</evidence>
<protein>
    <recommendedName>
        <fullName evidence="4">F-box domain-containing protein</fullName>
    </recommendedName>
</protein>
<feature type="region of interest" description="Disordered" evidence="1">
    <location>
        <begin position="297"/>
        <end position="326"/>
    </location>
</feature>
<sequence length="709" mass="79147">MAQLLQPESASQHQEEPRPAIARILRLPELAHALQCYLQSSHLAAACLVCRDWRETWTPFLWKTLSLTQPHPIFRSHPRRSSTLETSSSPSTTTATTLTSSLSFSSDPYQDERYVLSEECLSRYGHYVRRLTASWLTSQAVLRLATHCIHLQQVKLAETPIPNKVLQSMLKALVGLRMLKLDLPLVEFADEDEDSEDRERQEGDQQWTWQEQRDRSSNGSTMSTSTTATTSIPDPDENTLLRIIDTCASPRLAHLELIFQTSVRIPVKGLCSLLRNHPVLRTIKLVDADVEETLVRKPKKRLQGGRGQQQRRNRQTESDMTRSSVPPLTLALASASSSSSPLNSTPGMVSEDDGNSVALTIPLISQTPSPAVPAPNVPQDSFALRFLSITSSHTSNNTLSYILERCPQLEALHLHSCDMLTDIALELILQHLPNLSSISLSSCKLFTSEGIDHFFKTTPQLLEHVHICDLPALHDGTMQILAGRHAYSLRKLALYYCAYVTDSGIKAILSSCRELRVFGLQAYGMTSAIFEEPWACQKTLEQLDLQGVFKHVVALDTPSGMTGAAGNRSDGGSTIGNSTSHANVGEFSATKLWRDRQARIEAFRTTRRRLMTLSRLKNLRLFAGGIGKQVLEGFGKEQRIEVLHLYGLQSTYVDELPWAEIRTQYPYLNQVYCGTTTKGIKEELARLNVELLTSSTIPDLAFENNFDDP</sequence>
<dbReference type="AlphaFoldDB" id="A0A9P6R5V5"/>
<dbReference type="GO" id="GO:0031146">
    <property type="term" value="P:SCF-dependent proteasomal ubiquitin-dependent protein catabolic process"/>
    <property type="evidence" value="ECO:0007669"/>
    <property type="project" value="TreeGrafter"/>
</dbReference>
<dbReference type="SUPFAM" id="SSF52047">
    <property type="entry name" value="RNI-like"/>
    <property type="match status" value="1"/>
</dbReference>
<feature type="compositionally biased region" description="Low complexity" evidence="1">
    <location>
        <begin position="217"/>
        <end position="231"/>
    </location>
</feature>
<evidence type="ECO:0000313" key="3">
    <source>
        <dbReference type="Proteomes" id="UP000738325"/>
    </source>
</evidence>
<evidence type="ECO:0008006" key="4">
    <source>
        <dbReference type="Google" id="ProtNLM"/>
    </source>
</evidence>
<keyword evidence="3" id="KW-1185">Reference proteome</keyword>
<organism evidence="2 3">
    <name type="scientific">Dissophora globulifera</name>
    <dbReference type="NCBI Taxonomy" id="979702"/>
    <lineage>
        <taxon>Eukaryota</taxon>
        <taxon>Fungi</taxon>
        <taxon>Fungi incertae sedis</taxon>
        <taxon>Mucoromycota</taxon>
        <taxon>Mortierellomycotina</taxon>
        <taxon>Mortierellomycetes</taxon>
        <taxon>Mortierellales</taxon>
        <taxon>Mortierellaceae</taxon>
        <taxon>Dissophora</taxon>
    </lineage>
</organism>
<dbReference type="OrthoDB" id="550575at2759"/>
<gene>
    <name evidence="2" type="ORF">BGZ99_009043</name>
</gene>
<comment type="caution">
    <text evidence="2">The sequence shown here is derived from an EMBL/GenBank/DDBJ whole genome shotgun (WGS) entry which is preliminary data.</text>
</comment>
<dbReference type="Gene3D" id="3.80.10.10">
    <property type="entry name" value="Ribonuclease Inhibitor"/>
    <property type="match status" value="2"/>
</dbReference>
<dbReference type="SMART" id="SM00367">
    <property type="entry name" value="LRR_CC"/>
    <property type="match status" value="4"/>
</dbReference>
<dbReference type="InterPro" id="IPR006553">
    <property type="entry name" value="Leu-rich_rpt_Cys-con_subtyp"/>
</dbReference>
<feature type="compositionally biased region" description="Basic residues" evidence="1">
    <location>
        <begin position="297"/>
        <end position="313"/>
    </location>
</feature>
<evidence type="ECO:0000256" key="1">
    <source>
        <dbReference type="SAM" id="MobiDB-lite"/>
    </source>
</evidence>
<name>A0A9P6R5V5_9FUNG</name>
<dbReference type="SUPFAM" id="SSF81383">
    <property type="entry name" value="F-box domain"/>
    <property type="match status" value="1"/>
</dbReference>
<feature type="region of interest" description="Disordered" evidence="1">
    <location>
        <begin position="191"/>
        <end position="235"/>
    </location>
</feature>
<dbReference type="GO" id="GO:0019005">
    <property type="term" value="C:SCF ubiquitin ligase complex"/>
    <property type="evidence" value="ECO:0007669"/>
    <property type="project" value="TreeGrafter"/>
</dbReference>
<proteinExistence type="predicted"/>
<accession>A0A9P6R5V5</accession>
<dbReference type="EMBL" id="JAAAIP010000739">
    <property type="protein sequence ID" value="KAG0313155.1"/>
    <property type="molecule type" value="Genomic_DNA"/>
</dbReference>
<dbReference type="PANTHER" id="PTHR13318:SF95">
    <property type="entry name" value="F-BOX PROTEIN YLR352W"/>
    <property type="match status" value="1"/>
</dbReference>